<name>H2Y5A7_CIOSA</name>
<reference evidence="5" key="2">
    <citation type="submission" date="2025-08" db="UniProtKB">
        <authorList>
            <consortium name="Ensembl"/>
        </authorList>
    </citation>
    <scope>IDENTIFICATION</scope>
</reference>
<feature type="compositionally biased region" description="Basic and acidic residues" evidence="3">
    <location>
        <begin position="145"/>
        <end position="193"/>
    </location>
</feature>
<feature type="region of interest" description="Disordered" evidence="3">
    <location>
        <begin position="99"/>
        <end position="262"/>
    </location>
</feature>
<dbReference type="FunCoup" id="H2Y5A7">
    <property type="interactions" value="743"/>
</dbReference>
<dbReference type="PANTHER" id="PTHR15081">
    <property type="entry name" value="NUCLEAR AUTOANTIGENIC SPERM PROTEIN NASP -RELATED"/>
    <property type="match status" value="1"/>
</dbReference>
<proteinExistence type="predicted"/>
<protein>
    <recommendedName>
        <fullName evidence="4">Tetratricopeptide SHNi-TPR domain-containing protein</fullName>
    </recommendedName>
</protein>
<reference evidence="5" key="3">
    <citation type="submission" date="2025-09" db="UniProtKB">
        <authorList>
            <consortium name="Ensembl"/>
        </authorList>
    </citation>
    <scope>IDENTIFICATION</scope>
</reference>
<evidence type="ECO:0000256" key="3">
    <source>
        <dbReference type="SAM" id="MobiDB-lite"/>
    </source>
</evidence>
<dbReference type="InParanoid" id="H2Y5A7"/>
<reference evidence="6" key="1">
    <citation type="submission" date="2003-08" db="EMBL/GenBank/DDBJ databases">
        <authorList>
            <person name="Birren B."/>
            <person name="Nusbaum C."/>
            <person name="Abebe A."/>
            <person name="Abouelleil A."/>
            <person name="Adekoya E."/>
            <person name="Ait-zahra M."/>
            <person name="Allen N."/>
            <person name="Allen T."/>
            <person name="An P."/>
            <person name="Anderson M."/>
            <person name="Anderson S."/>
            <person name="Arachchi H."/>
            <person name="Armbruster J."/>
            <person name="Bachantsang P."/>
            <person name="Baldwin J."/>
            <person name="Barry A."/>
            <person name="Bayul T."/>
            <person name="Blitshsteyn B."/>
            <person name="Bloom T."/>
            <person name="Blye J."/>
            <person name="Boguslavskiy L."/>
            <person name="Borowsky M."/>
            <person name="Boukhgalter B."/>
            <person name="Brunache A."/>
            <person name="Butler J."/>
            <person name="Calixte N."/>
            <person name="Calvo S."/>
            <person name="Camarata J."/>
            <person name="Campo K."/>
            <person name="Chang J."/>
            <person name="Cheshatsang Y."/>
            <person name="Citroen M."/>
            <person name="Collymore A."/>
            <person name="Considine T."/>
            <person name="Cook A."/>
            <person name="Cooke P."/>
            <person name="Corum B."/>
            <person name="Cuomo C."/>
            <person name="David R."/>
            <person name="Dawoe T."/>
            <person name="Degray S."/>
            <person name="Dodge S."/>
            <person name="Dooley K."/>
            <person name="Dorje P."/>
            <person name="Dorjee K."/>
            <person name="Dorris L."/>
            <person name="Duffey N."/>
            <person name="Dupes A."/>
            <person name="Elkins T."/>
            <person name="Engels R."/>
            <person name="Erickson J."/>
            <person name="Farina A."/>
            <person name="Faro S."/>
            <person name="Ferreira P."/>
            <person name="Fischer H."/>
            <person name="Fitzgerald M."/>
            <person name="Foley K."/>
            <person name="Gage D."/>
            <person name="Galagan J."/>
            <person name="Gearin G."/>
            <person name="Gnerre S."/>
            <person name="Gnirke A."/>
            <person name="Goyette A."/>
            <person name="Graham J."/>
            <person name="Grandbois E."/>
            <person name="Gyaltsen K."/>
            <person name="Hafez N."/>
            <person name="Hagopian D."/>
            <person name="Hagos B."/>
            <person name="Hall J."/>
            <person name="Hatcher B."/>
            <person name="Heller A."/>
            <person name="Higgins H."/>
            <person name="Honan T."/>
            <person name="Horn A."/>
            <person name="Houde N."/>
            <person name="Hughes L."/>
            <person name="Hulme W."/>
            <person name="Husby E."/>
            <person name="Iliev I."/>
            <person name="Jaffe D."/>
            <person name="Jones C."/>
            <person name="Kamal M."/>
            <person name="Kamat A."/>
            <person name="Kamvysselis M."/>
            <person name="Karlsson E."/>
            <person name="Kells C."/>
            <person name="Kieu A."/>
            <person name="Kisner P."/>
            <person name="Kodira C."/>
            <person name="Kulbokas E."/>
            <person name="Labutti K."/>
            <person name="Lama D."/>
            <person name="Landers T."/>
            <person name="Leger J."/>
            <person name="Levine S."/>
            <person name="Lewis D."/>
            <person name="Lewis T."/>
            <person name="Lindblad-toh K."/>
            <person name="Liu X."/>
            <person name="Lokyitsang T."/>
            <person name="Lokyitsang Y."/>
            <person name="Lucien O."/>
            <person name="Lui A."/>
            <person name="Ma L.J."/>
            <person name="Mabbitt R."/>
            <person name="Macdonald J."/>
            <person name="Maclean C."/>
            <person name="Major J."/>
            <person name="Manning J."/>
            <person name="Marabella R."/>
            <person name="Maru K."/>
            <person name="Matthews C."/>
            <person name="Mauceli E."/>
            <person name="Mccarthy M."/>
            <person name="Mcdonough S."/>
            <person name="Mcghee T."/>
            <person name="Meldrim J."/>
            <person name="Meneus L."/>
            <person name="Mesirov J."/>
            <person name="Mihalev A."/>
            <person name="Mihova T."/>
            <person name="Mikkelsen T."/>
            <person name="Mlenga V."/>
            <person name="Moru K."/>
            <person name="Mozes J."/>
            <person name="Mulrain L."/>
            <person name="Munson G."/>
            <person name="Naylor J."/>
            <person name="Newes C."/>
            <person name="Nguyen C."/>
            <person name="Nguyen N."/>
            <person name="Nguyen T."/>
            <person name="Nicol R."/>
            <person name="Nielsen C."/>
            <person name="Nizzari M."/>
            <person name="Norbu C."/>
            <person name="Norbu N."/>
            <person name="O'donnell P."/>
            <person name="Okoawo O."/>
            <person name="O'leary S."/>
            <person name="Omotosho B."/>
            <person name="O'neill K."/>
            <person name="Osman S."/>
            <person name="Parker S."/>
            <person name="Perrin D."/>
            <person name="Phunkhang P."/>
            <person name="Piqani B."/>
            <person name="Purcell S."/>
            <person name="Rachupka T."/>
            <person name="Ramasamy U."/>
            <person name="Rameau R."/>
            <person name="Ray V."/>
            <person name="Raymond C."/>
            <person name="Retta R."/>
            <person name="Richardson S."/>
            <person name="Rise C."/>
            <person name="Rodriguez J."/>
            <person name="Rogers J."/>
            <person name="Rogov P."/>
            <person name="Rutman M."/>
            <person name="Schupbach R."/>
            <person name="Seaman C."/>
            <person name="Settipalli S."/>
            <person name="Sharpe T."/>
            <person name="Sheridan J."/>
            <person name="Sherpa N."/>
            <person name="Shi J."/>
            <person name="Smirnov S."/>
            <person name="Smith C."/>
            <person name="Sougnez C."/>
            <person name="Spencer B."/>
            <person name="Stalker J."/>
            <person name="Stange-thomann N."/>
            <person name="Stavropoulos S."/>
            <person name="Stetson K."/>
            <person name="Stone C."/>
            <person name="Stone S."/>
            <person name="Stubbs M."/>
            <person name="Talamas J."/>
            <person name="Tchuinga P."/>
            <person name="Tenzing P."/>
            <person name="Tesfaye S."/>
            <person name="Theodore J."/>
            <person name="Thoulutsang Y."/>
            <person name="Topham K."/>
            <person name="Towey S."/>
            <person name="Tsamla T."/>
            <person name="Tsomo N."/>
            <person name="Vallee D."/>
            <person name="Vassiliev H."/>
            <person name="Venkataraman V."/>
            <person name="Vinson J."/>
            <person name="Vo A."/>
            <person name="Wade C."/>
            <person name="Wang S."/>
            <person name="Wangchuk T."/>
            <person name="Wangdi T."/>
            <person name="Whittaker C."/>
            <person name="Wilkinson J."/>
            <person name="Wu Y."/>
            <person name="Wyman D."/>
            <person name="Yadav S."/>
            <person name="Yang S."/>
            <person name="Yang X."/>
            <person name="Yeager S."/>
            <person name="Yee E."/>
            <person name="Young G."/>
            <person name="Zainoun J."/>
            <person name="Zembeck L."/>
            <person name="Zimmer A."/>
            <person name="Zody M."/>
            <person name="Lander E."/>
        </authorList>
    </citation>
    <scope>NUCLEOTIDE SEQUENCE [LARGE SCALE GENOMIC DNA]</scope>
</reference>
<accession>H2Y5A7</accession>
<dbReference type="InterPro" id="IPR019544">
    <property type="entry name" value="Tetratricopeptide_SHNi-TPR_dom"/>
</dbReference>
<dbReference type="Ensembl" id="ENSCSAVT00000000510.1">
    <property type="protein sequence ID" value="ENSCSAVP00000000505.1"/>
    <property type="gene ID" value="ENSCSAVG00000000287.1"/>
</dbReference>
<evidence type="ECO:0000313" key="5">
    <source>
        <dbReference type="Ensembl" id="ENSCSAVP00000000505.1"/>
    </source>
</evidence>
<dbReference type="GO" id="GO:0006335">
    <property type="term" value="P:DNA replication-dependent chromatin assembly"/>
    <property type="evidence" value="ECO:0007669"/>
    <property type="project" value="TreeGrafter"/>
</dbReference>
<dbReference type="HOGENOM" id="CLU_791188_0_0_1"/>
<dbReference type="InterPro" id="IPR011990">
    <property type="entry name" value="TPR-like_helical_dom_sf"/>
</dbReference>
<dbReference type="PANTHER" id="PTHR15081:SF1">
    <property type="entry name" value="NUCLEAR AUTOANTIGENIC SPERM PROTEIN"/>
    <property type="match status" value="1"/>
</dbReference>
<evidence type="ECO:0000313" key="6">
    <source>
        <dbReference type="Proteomes" id="UP000007875"/>
    </source>
</evidence>
<dbReference type="OMA" id="EMSHECA"/>
<sequence length="319" mass="35737">MVVDPAKAEKENTETTPSDQELESEYSINLANGKKNLLCGDFPEAVACFQATSALQSERFGEMSHECAESYYYYGKALLELARVENGVLGNALKGVPQVEEASSESEGEGQQFEKTKNLPEEVRNELRNEVEAAMATEDEDTQDESEKKEGEEEKEKNEKSGEEKEEKSEEKEKIGEEEKSDKGGEKEKSEKSEEQEEQMECSESKPAETEKETKENSEVKKDETKVEQKDTSTSDPNEASTSSGVKEGETTEDIEDPDDVPNMQLAWEMLELAKVLYKKKPKSEENSMLIAQCHSKLGELGLEIENYSQSIGDFLECL</sequence>
<dbReference type="GeneTree" id="ENSGT00390000016650"/>
<feature type="compositionally biased region" description="Basic and acidic residues" evidence="3">
    <location>
        <begin position="1"/>
        <end position="13"/>
    </location>
</feature>
<keyword evidence="2" id="KW-0802">TPR repeat</keyword>
<feature type="region of interest" description="Disordered" evidence="3">
    <location>
        <begin position="1"/>
        <end position="24"/>
    </location>
</feature>
<keyword evidence="1" id="KW-0677">Repeat</keyword>
<dbReference type="Pfam" id="PF10516">
    <property type="entry name" value="SHNi-TPR"/>
    <property type="match status" value="1"/>
</dbReference>
<feature type="compositionally biased region" description="Polar residues" evidence="3">
    <location>
        <begin position="234"/>
        <end position="245"/>
    </location>
</feature>
<evidence type="ECO:0000256" key="2">
    <source>
        <dbReference type="ARBA" id="ARBA00022803"/>
    </source>
</evidence>
<dbReference type="GO" id="GO:0042393">
    <property type="term" value="F:histone binding"/>
    <property type="evidence" value="ECO:0007669"/>
    <property type="project" value="TreeGrafter"/>
</dbReference>
<organism evidence="5 6">
    <name type="scientific">Ciona savignyi</name>
    <name type="common">Pacific transparent sea squirt</name>
    <dbReference type="NCBI Taxonomy" id="51511"/>
    <lineage>
        <taxon>Eukaryota</taxon>
        <taxon>Metazoa</taxon>
        <taxon>Chordata</taxon>
        <taxon>Tunicata</taxon>
        <taxon>Ascidiacea</taxon>
        <taxon>Phlebobranchia</taxon>
        <taxon>Cionidae</taxon>
        <taxon>Ciona</taxon>
    </lineage>
</organism>
<evidence type="ECO:0000259" key="4">
    <source>
        <dbReference type="Pfam" id="PF10516"/>
    </source>
</evidence>
<dbReference type="eggNOG" id="KOG4563">
    <property type="taxonomic scope" value="Eukaryota"/>
</dbReference>
<feature type="compositionally biased region" description="Acidic residues" evidence="3">
    <location>
        <begin position="251"/>
        <end position="260"/>
    </location>
</feature>
<dbReference type="Gene3D" id="1.25.40.10">
    <property type="entry name" value="Tetratricopeptide repeat domain"/>
    <property type="match status" value="1"/>
</dbReference>
<dbReference type="InterPro" id="IPR051730">
    <property type="entry name" value="NASP-like"/>
</dbReference>
<feature type="compositionally biased region" description="Basic and acidic residues" evidence="3">
    <location>
        <begin position="112"/>
        <end position="131"/>
    </location>
</feature>
<dbReference type="AlphaFoldDB" id="H2Y5A7"/>
<dbReference type="GO" id="GO:0034080">
    <property type="term" value="P:CENP-A containing chromatin assembly"/>
    <property type="evidence" value="ECO:0007669"/>
    <property type="project" value="TreeGrafter"/>
</dbReference>
<evidence type="ECO:0000256" key="1">
    <source>
        <dbReference type="ARBA" id="ARBA00022737"/>
    </source>
</evidence>
<dbReference type="STRING" id="51511.ENSCSAVP00000000505"/>
<feature type="compositionally biased region" description="Basic and acidic residues" evidence="3">
    <location>
        <begin position="203"/>
        <end position="233"/>
    </location>
</feature>
<dbReference type="GO" id="GO:0005654">
    <property type="term" value="C:nucleoplasm"/>
    <property type="evidence" value="ECO:0007669"/>
    <property type="project" value="TreeGrafter"/>
</dbReference>
<dbReference type="Proteomes" id="UP000007875">
    <property type="component" value="Unassembled WGS sequence"/>
</dbReference>
<feature type="domain" description="Tetratricopeptide SHNi-TPR" evidence="4">
    <location>
        <begin position="292"/>
        <end position="319"/>
    </location>
</feature>
<keyword evidence="6" id="KW-1185">Reference proteome</keyword>